<reference evidence="2 3" key="1">
    <citation type="submission" date="2015-01" db="EMBL/GenBank/DDBJ databases">
        <title>The Genome Sequence of Rhinocladiella mackenzie CBS 650.93.</title>
        <authorList>
            <consortium name="The Broad Institute Genomics Platform"/>
            <person name="Cuomo C."/>
            <person name="de Hoog S."/>
            <person name="Gorbushina A."/>
            <person name="Stielow B."/>
            <person name="Teixiera M."/>
            <person name="Abouelleil A."/>
            <person name="Chapman S.B."/>
            <person name="Priest M."/>
            <person name="Young S.K."/>
            <person name="Wortman J."/>
            <person name="Nusbaum C."/>
            <person name="Birren B."/>
        </authorList>
    </citation>
    <scope>NUCLEOTIDE SEQUENCE [LARGE SCALE GENOMIC DNA]</scope>
    <source>
        <strain evidence="2 3">CBS 650.93</strain>
    </source>
</reference>
<evidence type="ECO:0000313" key="2">
    <source>
        <dbReference type="EMBL" id="KIX05219.1"/>
    </source>
</evidence>
<feature type="region of interest" description="Disordered" evidence="1">
    <location>
        <begin position="494"/>
        <end position="581"/>
    </location>
</feature>
<keyword evidence="3" id="KW-1185">Reference proteome</keyword>
<feature type="compositionally biased region" description="Basic and acidic residues" evidence="1">
    <location>
        <begin position="452"/>
        <end position="461"/>
    </location>
</feature>
<name>A0A0D2IHF4_9EURO</name>
<dbReference type="EMBL" id="KN847478">
    <property type="protein sequence ID" value="KIX05219.1"/>
    <property type="molecule type" value="Genomic_DNA"/>
</dbReference>
<gene>
    <name evidence="2" type="ORF">Z518_06091</name>
</gene>
<dbReference type="VEuPathDB" id="FungiDB:Z518_06091"/>
<protein>
    <submittedName>
        <fullName evidence="2">Uncharacterized protein</fullName>
    </submittedName>
</protein>
<feature type="compositionally biased region" description="Acidic residues" evidence="1">
    <location>
        <begin position="494"/>
        <end position="505"/>
    </location>
</feature>
<evidence type="ECO:0000256" key="1">
    <source>
        <dbReference type="SAM" id="MobiDB-lite"/>
    </source>
</evidence>
<feature type="region of interest" description="Disordered" evidence="1">
    <location>
        <begin position="170"/>
        <end position="241"/>
    </location>
</feature>
<dbReference type="OrthoDB" id="4121238at2759"/>
<evidence type="ECO:0000313" key="3">
    <source>
        <dbReference type="Proteomes" id="UP000053617"/>
    </source>
</evidence>
<organism evidence="2 3">
    <name type="scientific">Rhinocladiella mackenziei CBS 650.93</name>
    <dbReference type="NCBI Taxonomy" id="1442369"/>
    <lineage>
        <taxon>Eukaryota</taxon>
        <taxon>Fungi</taxon>
        <taxon>Dikarya</taxon>
        <taxon>Ascomycota</taxon>
        <taxon>Pezizomycotina</taxon>
        <taxon>Eurotiomycetes</taxon>
        <taxon>Chaetothyriomycetidae</taxon>
        <taxon>Chaetothyriales</taxon>
        <taxon>Herpotrichiellaceae</taxon>
        <taxon>Rhinocladiella</taxon>
    </lineage>
</organism>
<dbReference type="RefSeq" id="XP_013272355.1">
    <property type="nucleotide sequence ID" value="XM_013416901.1"/>
</dbReference>
<dbReference type="GeneID" id="25294162"/>
<feature type="region of interest" description="Disordered" evidence="1">
    <location>
        <begin position="366"/>
        <end position="420"/>
    </location>
</feature>
<dbReference type="AlphaFoldDB" id="A0A0D2IHF4"/>
<dbReference type="Proteomes" id="UP000053617">
    <property type="component" value="Unassembled WGS sequence"/>
</dbReference>
<proteinExistence type="predicted"/>
<accession>A0A0D2IHF4</accession>
<feature type="compositionally biased region" description="Basic residues" evidence="1">
    <location>
        <begin position="511"/>
        <end position="532"/>
    </location>
</feature>
<feature type="region of interest" description="Disordered" evidence="1">
    <location>
        <begin position="442"/>
        <end position="461"/>
    </location>
</feature>
<feature type="compositionally biased region" description="Polar residues" evidence="1">
    <location>
        <begin position="384"/>
        <end position="414"/>
    </location>
</feature>
<feature type="compositionally biased region" description="Basic and acidic residues" evidence="1">
    <location>
        <begin position="176"/>
        <end position="185"/>
    </location>
</feature>
<dbReference type="HOGENOM" id="CLU_432785_0_0_1"/>
<sequence>MGLGNSAITEQGGFGEIDHGLFSLEDAITAEDTNNPNLKFIRAAANGNEDQKQKQKLNVMARNRKMKDAPGFQQKKDTLSKYHETVFPGMRIPVCMRSRNKKNRGFSRGVVDSNKSAPVPIMSVQCPIPGGTVTTVTTDPVQKVSWGPITRVEASQEARDLVKKWIETIEEEGDQEKESNKDNVEVKSGLGNDSQGKPIHQGPANINEDDSATDSPSQAETDPANATARMIKPPPPTPPDTIFHPALSMPTLPTLHRISDANLVEQYRLQRALGSDAFDKETREIKRGLIEAKVARGGKDRLLKNEYTVELASREDAAMADRWASGRVIQMRTRGNTMTSVSGGNLEDMKIRGGETDTRCEVNVKNLGTSVPLSPSIVPIERQSGGQSSTKPKGGQTETQQTEPNSVQRGSSTLDRYKQSRRELESRLEALDLSSHVSKITTYGTVRHQHSEKREAGDHGEKRTIKTWIEITEVYEVPSAQVLKLNDVLAAVEEEDDGDGEGTDSADERTSKKREKKRKTKTKSKSKSRRGSQTKYYDKKRVSKLTSPSSHAEDESSNSESSSATDDAESLAFQDHNETPAESLFRSLSRFGEVTPNKVSQMSGDLRHIIAALRGHGQVKASEE</sequence>